<dbReference type="EMBL" id="JAFBCV010000006">
    <property type="protein sequence ID" value="MBM7839052.1"/>
    <property type="molecule type" value="Genomic_DNA"/>
</dbReference>
<proteinExistence type="predicted"/>
<evidence type="ECO:0000259" key="1">
    <source>
        <dbReference type="Pfam" id="PF06114"/>
    </source>
</evidence>
<dbReference type="Proteomes" id="UP001179280">
    <property type="component" value="Unassembled WGS sequence"/>
</dbReference>
<reference evidence="2" key="1">
    <citation type="submission" date="2021-01" db="EMBL/GenBank/DDBJ databases">
        <title>Genomic Encyclopedia of Type Strains, Phase IV (KMG-IV): sequencing the most valuable type-strain genomes for metagenomic binning, comparative biology and taxonomic classification.</title>
        <authorList>
            <person name="Goeker M."/>
        </authorList>
    </citation>
    <scope>NUCLEOTIDE SEQUENCE</scope>
    <source>
        <strain evidence="2">DSM 21943</strain>
    </source>
</reference>
<feature type="domain" description="IrrE N-terminal-like" evidence="1">
    <location>
        <begin position="54"/>
        <end position="143"/>
    </location>
</feature>
<comment type="caution">
    <text evidence="2">The sequence shown here is derived from an EMBL/GenBank/DDBJ whole genome shotgun (WGS) entry which is preliminary data.</text>
</comment>
<evidence type="ECO:0000313" key="3">
    <source>
        <dbReference type="Proteomes" id="UP001179280"/>
    </source>
</evidence>
<sequence>MRYSTDKELRISEQLRDLGVLHVSDLSIENLCTLYQIEVVFHDDKNTCMFEEDYAVIFINNQLSYLEQRQVFFHELAHIRWHHGNQLQLPKQLALLQEEQASFISLYYAMPRHLLLPEINRYQSLDGLADYFQLPPTMVVKRCTAFQREQSRIRAQTQEEYKQWRRKRTSLQSGNLYKGTTEILHQLALQVGEESIHYDIRRLL</sequence>
<name>A0ABS2SXT3_9BACI</name>
<dbReference type="Gene3D" id="1.10.10.2910">
    <property type="match status" value="1"/>
</dbReference>
<dbReference type="Pfam" id="PF06114">
    <property type="entry name" value="Peptidase_M78"/>
    <property type="match status" value="1"/>
</dbReference>
<keyword evidence="3" id="KW-1185">Reference proteome</keyword>
<organism evidence="2 3">
    <name type="scientific">Shouchella xiaoxiensis</name>
    <dbReference type="NCBI Taxonomy" id="766895"/>
    <lineage>
        <taxon>Bacteria</taxon>
        <taxon>Bacillati</taxon>
        <taxon>Bacillota</taxon>
        <taxon>Bacilli</taxon>
        <taxon>Bacillales</taxon>
        <taxon>Bacillaceae</taxon>
        <taxon>Shouchella</taxon>
    </lineage>
</organism>
<accession>A0ABS2SXT3</accession>
<evidence type="ECO:0000313" key="2">
    <source>
        <dbReference type="EMBL" id="MBM7839052.1"/>
    </source>
</evidence>
<dbReference type="InterPro" id="IPR010359">
    <property type="entry name" value="IrrE_HExxH"/>
</dbReference>
<protein>
    <submittedName>
        <fullName evidence="2">Zn-dependent peptidase ImmA (M78 family)</fullName>
    </submittedName>
</protein>
<dbReference type="RefSeq" id="WP_204466392.1">
    <property type="nucleotide sequence ID" value="NZ_JAFBCV010000006.1"/>
</dbReference>
<gene>
    <name evidence="2" type="ORF">JOC54_002322</name>
</gene>